<dbReference type="Proteomes" id="UP000324222">
    <property type="component" value="Unassembled WGS sequence"/>
</dbReference>
<dbReference type="AlphaFoldDB" id="A0A5B7F9S3"/>
<protein>
    <submittedName>
        <fullName evidence="1">Uncharacterized protein</fullName>
    </submittedName>
</protein>
<evidence type="ECO:0000313" key="2">
    <source>
        <dbReference type="Proteomes" id="UP000324222"/>
    </source>
</evidence>
<sequence length="71" mass="7546">MNLIRSAIPVEGVCHMVHLVALRGCSAYTTTLSSGFTHTSMTPHRQDIAKQLPGKGLQQALEPDLDLCAGG</sequence>
<accession>A0A5B7F9S3</accession>
<name>A0A5B7F9S3_PORTR</name>
<proteinExistence type="predicted"/>
<organism evidence="1 2">
    <name type="scientific">Portunus trituberculatus</name>
    <name type="common">Swimming crab</name>
    <name type="synonym">Neptunus trituberculatus</name>
    <dbReference type="NCBI Taxonomy" id="210409"/>
    <lineage>
        <taxon>Eukaryota</taxon>
        <taxon>Metazoa</taxon>
        <taxon>Ecdysozoa</taxon>
        <taxon>Arthropoda</taxon>
        <taxon>Crustacea</taxon>
        <taxon>Multicrustacea</taxon>
        <taxon>Malacostraca</taxon>
        <taxon>Eumalacostraca</taxon>
        <taxon>Eucarida</taxon>
        <taxon>Decapoda</taxon>
        <taxon>Pleocyemata</taxon>
        <taxon>Brachyura</taxon>
        <taxon>Eubrachyura</taxon>
        <taxon>Portunoidea</taxon>
        <taxon>Portunidae</taxon>
        <taxon>Portuninae</taxon>
        <taxon>Portunus</taxon>
    </lineage>
</organism>
<keyword evidence="2" id="KW-1185">Reference proteome</keyword>
<comment type="caution">
    <text evidence="1">The sequence shown here is derived from an EMBL/GenBank/DDBJ whole genome shotgun (WGS) entry which is preliminary data.</text>
</comment>
<reference evidence="1 2" key="1">
    <citation type="submission" date="2019-05" db="EMBL/GenBank/DDBJ databases">
        <title>Another draft genome of Portunus trituberculatus and its Hox gene families provides insights of decapod evolution.</title>
        <authorList>
            <person name="Jeong J.-H."/>
            <person name="Song I."/>
            <person name="Kim S."/>
            <person name="Choi T."/>
            <person name="Kim D."/>
            <person name="Ryu S."/>
            <person name="Kim W."/>
        </authorList>
    </citation>
    <scope>NUCLEOTIDE SEQUENCE [LARGE SCALE GENOMIC DNA]</scope>
    <source>
        <tissue evidence="1">Muscle</tissue>
    </source>
</reference>
<gene>
    <name evidence="1" type="ORF">E2C01_035955</name>
</gene>
<evidence type="ECO:0000313" key="1">
    <source>
        <dbReference type="EMBL" id="MPC42335.1"/>
    </source>
</evidence>
<dbReference type="EMBL" id="VSRR010005396">
    <property type="protein sequence ID" value="MPC42335.1"/>
    <property type="molecule type" value="Genomic_DNA"/>
</dbReference>